<accession>A0A6L2L3D8</accession>
<organism evidence="2">
    <name type="scientific">Tanacetum cinerariifolium</name>
    <name type="common">Dalmatian daisy</name>
    <name type="synonym">Chrysanthemum cinerariifolium</name>
    <dbReference type="NCBI Taxonomy" id="118510"/>
    <lineage>
        <taxon>Eukaryota</taxon>
        <taxon>Viridiplantae</taxon>
        <taxon>Streptophyta</taxon>
        <taxon>Embryophyta</taxon>
        <taxon>Tracheophyta</taxon>
        <taxon>Spermatophyta</taxon>
        <taxon>Magnoliopsida</taxon>
        <taxon>eudicotyledons</taxon>
        <taxon>Gunneridae</taxon>
        <taxon>Pentapetalae</taxon>
        <taxon>asterids</taxon>
        <taxon>campanulids</taxon>
        <taxon>Asterales</taxon>
        <taxon>Asteraceae</taxon>
        <taxon>Asteroideae</taxon>
        <taxon>Anthemideae</taxon>
        <taxon>Anthemidinae</taxon>
        <taxon>Tanacetum</taxon>
    </lineage>
</organism>
<protein>
    <submittedName>
        <fullName evidence="2">Zinc finger, CCHC-type</fullName>
    </submittedName>
</protein>
<dbReference type="EMBL" id="BKCJ010003604">
    <property type="protein sequence ID" value="GEU56086.1"/>
    <property type="molecule type" value="Genomic_DNA"/>
</dbReference>
<proteinExistence type="predicted"/>
<feature type="compositionally biased region" description="Basic residues" evidence="1">
    <location>
        <begin position="112"/>
        <end position="123"/>
    </location>
</feature>
<evidence type="ECO:0000256" key="1">
    <source>
        <dbReference type="SAM" id="MobiDB-lite"/>
    </source>
</evidence>
<dbReference type="AlphaFoldDB" id="A0A6L2L3D8"/>
<reference evidence="2" key="1">
    <citation type="journal article" date="2019" name="Sci. Rep.">
        <title>Draft genome of Tanacetum cinerariifolium, the natural source of mosquito coil.</title>
        <authorList>
            <person name="Yamashiro T."/>
            <person name="Shiraishi A."/>
            <person name="Satake H."/>
            <person name="Nakayama K."/>
        </authorList>
    </citation>
    <scope>NUCLEOTIDE SEQUENCE</scope>
</reference>
<evidence type="ECO:0000313" key="2">
    <source>
        <dbReference type="EMBL" id="GEU56086.1"/>
    </source>
</evidence>
<feature type="compositionally biased region" description="Basic and acidic residues" evidence="1">
    <location>
        <begin position="145"/>
        <end position="159"/>
    </location>
</feature>
<feature type="region of interest" description="Disordered" evidence="1">
    <location>
        <begin position="112"/>
        <end position="176"/>
    </location>
</feature>
<name>A0A6L2L3D8_TANCI</name>
<sequence>MFEEQAKQDVFEIVKAFDVCKQEEGQLVCSYLLKIKSYLDILERLGYEMPNELDMSLILNSFNKDYDQFVQNCNMHNMGKMIAELHAMLKIHEKGIPKKAETLTVLAIHNGKIQKGKKKPRGAKGKDKEKNKLSYAPKPNIPPLPKRDNPAKDSRKQEVETWSFESVRGQWNACNR</sequence>
<comment type="caution">
    <text evidence="2">The sequence shown here is derived from an EMBL/GenBank/DDBJ whole genome shotgun (WGS) entry which is preliminary data.</text>
</comment>
<gene>
    <name evidence="2" type="ORF">Tci_028064</name>
</gene>